<dbReference type="Gene3D" id="3.40.50.720">
    <property type="entry name" value="NAD(P)-binding Rossmann-like Domain"/>
    <property type="match status" value="2"/>
</dbReference>
<feature type="domain" description="D-isomer specific 2-hydroxyacid dehydrogenase NAD-binding" evidence="4">
    <location>
        <begin position="122"/>
        <end position="197"/>
    </location>
</feature>
<dbReference type="InterPro" id="IPR006139">
    <property type="entry name" value="D-isomer_2_OHA_DH_cat_dom"/>
</dbReference>
<name>A0ABY8EN42_MALFU</name>
<evidence type="ECO:0000256" key="1">
    <source>
        <dbReference type="ARBA" id="ARBA00023002"/>
    </source>
</evidence>
<dbReference type="InterPro" id="IPR050223">
    <property type="entry name" value="D-isomer_2-hydroxyacid_DH"/>
</dbReference>
<evidence type="ECO:0000313" key="5">
    <source>
        <dbReference type="EMBL" id="WFD46951.1"/>
    </source>
</evidence>
<comment type="similarity">
    <text evidence="2">Belongs to the D-isomer specific 2-hydroxyacid dehydrogenase family.</text>
</comment>
<feature type="domain" description="D-isomer specific 2-hydroxyacid dehydrogenase NAD-binding" evidence="4">
    <location>
        <begin position="228"/>
        <end position="328"/>
    </location>
</feature>
<protein>
    <recommendedName>
        <fullName evidence="7">Glyoxylate reductase</fullName>
    </recommendedName>
</protein>
<keyword evidence="6" id="KW-1185">Reference proteome</keyword>
<dbReference type="SUPFAM" id="SSF52283">
    <property type="entry name" value="Formate/glycerate dehydrogenase catalytic domain-like"/>
    <property type="match status" value="1"/>
</dbReference>
<accession>A0ABY8EN42</accession>
<evidence type="ECO:0000256" key="2">
    <source>
        <dbReference type="RuleBase" id="RU003719"/>
    </source>
</evidence>
<dbReference type="PANTHER" id="PTHR10996:SF277">
    <property type="entry name" value="GLYOXYLATE REDUCTASE_HYDROXYPYRUVATE REDUCTASE"/>
    <property type="match status" value="1"/>
</dbReference>
<keyword evidence="1 2" id="KW-0560">Oxidoreductase</keyword>
<evidence type="ECO:0000259" key="4">
    <source>
        <dbReference type="Pfam" id="PF02826"/>
    </source>
</evidence>
<reference evidence="5 6" key="1">
    <citation type="journal article" date="2020" name="Elife">
        <title>Loss of centromere function drives karyotype evolution in closely related Malassezia species.</title>
        <authorList>
            <person name="Sankaranarayanan S.R."/>
            <person name="Ianiri G."/>
            <person name="Coelho M.A."/>
            <person name="Reza M.H."/>
            <person name="Thimmappa B.C."/>
            <person name="Ganguly P."/>
            <person name="Vadnala R.N."/>
            <person name="Sun S."/>
            <person name="Siddharthan R."/>
            <person name="Tellgren-Roth C."/>
            <person name="Dawson T.L."/>
            <person name="Heitman J."/>
            <person name="Sanyal K."/>
        </authorList>
    </citation>
    <scope>NUCLEOTIDE SEQUENCE [LARGE SCALE GENOMIC DNA]</scope>
    <source>
        <strain evidence="5">CBS14141</strain>
    </source>
</reference>
<evidence type="ECO:0000313" key="6">
    <source>
        <dbReference type="Proteomes" id="UP000818624"/>
    </source>
</evidence>
<dbReference type="Proteomes" id="UP000818624">
    <property type="component" value="Chromosome 1"/>
</dbReference>
<dbReference type="EMBL" id="CP046234">
    <property type="protein sequence ID" value="WFD46951.1"/>
    <property type="molecule type" value="Genomic_DNA"/>
</dbReference>
<sequence length="369" mass="39623">MSSAPRVVQCTRVPSAYLQEAHDRGDIRLTVWTPAEDEAHLTTAPRAWLLEHAPGASALLVVLQNRVDAELLDRAGDSLRVVSTMSVGYDHIDLDACAQRNVRVGYTPHVLTEAVADTAVLLALMGTRHALPASRLVSDGRWPKTPMRPLTLTGPSLEGKTIGFVGFGAIAQTAARRLASFRPKRVVYTASKPKPFDANSSAFAPLLDDVLGTYVRAHGRLPFDLENVEDVGEMAAEADVLIVLANLSPSTHHIVNADVLKRMKKTATVVNVARGPLIDTDALVDALKRDALACAALDVLEGEPQITPDHPLLAPELADKVVLLPHIGSATYEAREGMANYATLNLLAGLSLRPGAEKDKFCAELTLPK</sequence>
<dbReference type="Pfam" id="PF02826">
    <property type="entry name" value="2-Hacid_dh_C"/>
    <property type="match status" value="2"/>
</dbReference>
<proteinExistence type="inferred from homology"/>
<evidence type="ECO:0008006" key="7">
    <source>
        <dbReference type="Google" id="ProtNLM"/>
    </source>
</evidence>
<dbReference type="InterPro" id="IPR036291">
    <property type="entry name" value="NAD(P)-bd_dom_sf"/>
</dbReference>
<dbReference type="Pfam" id="PF00389">
    <property type="entry name" value="2-Hacid_dh"/>
    <property type="match status" value="1"/>
</dbReference>
<dbReference type="CDD" id="cd05301">
    <property type="entry name" value="GDH"/>
    <property type="match status" value="1"/>
</dbReference>
<feature type="domain" description="D-isomer specific 2-hydroxyacid dehydrogenase catalytic" evidence="3">
    <location>
        <begin position="43"/>
        <end position="350"/>
    </location>
</feature>
<dbReference type="InterPro" id="IPR006140">
    <property type="entry name" value="D-isomer_DH_NAD-bd"/>
</dbReference>
<dbReference type="SUPFAM" id="SSF51735">
    <property type="entry name" value="NAD(P)-binding Rossmann-fold domains"/>
    <property type="match status" value="1"/>
</dbReference>
<gene>
    <name evidence="5" type="ORF">GLX27_001595</name>
</gene>
<evidence type="ECO:0000259" key="3">
    <source>
        <dbReference type="Pfam" id="PF00389"/>
    </source>
</evidence>
<dbReference type="PANTHER" id="PTHR10996">
    <property type="entry name" value="2-HYDROXYACID DEHYDROGENASE-RELATED"/>
    <property type="match status" value="1"/>
</dbReference>
<organism evidence="5 6">
    <name type="scientific">Malassezia furfur</name>
    <name type="common">Pityriasis versicolor infection agent</name>
    <name type="synonym">Pityrosporum furfur</name>
    <dbReference type="NCBI Taxonomy" id="55194"/>
    <lineage>
        <taxon>Eukaryota</taxon>
        <taxon>Fungi</taxon>
        <taxon>Dikarya</taxon>
        <taxon>Basidiomycota</taxon>
        <taxon>Ustilaginomycotina</taxon>
        <taxon>Malasseziomycetes</taxon>
        <taxon>Malasseziales</taxon>
        <taxon>Malasseziaceae</taxon>
        <taxon>Malassezia</taxon>
    </lineage>
</organism>